<dbReference type="KEGG" id="orb:IPMB12_02670"/>
<dbReference type="InterPro" id="IPR037143">
    <property type="entry name" value="4-PPantetheinyl_Trfase_dom_sf"/>
</dbReference>
<evidence type="ECO:0000313" key="5">
    <source>
        <dbReference type="Proteomes" id="UP000501168"/>
    </source>
</evidence>
<sequence length="214" mass="24549">MQSNTLFIQLASLNNYSLTELLSHPRLSPEVIAQTQSFSENRKKQFLACRVILAELLHQYFGQPQLPSIMISDNSRPAFIDTTLPDFNISHSDNHVAVAIATKGQVGLDIEFHRERKNLVKVATSFFSEQENRWLISQPEKLSAFWQLWTLHEAALKLYAKGVWQMKDVEIDIEKQKATAPFITSAYCHYQRLDTTHLAVSCSQIIDNIQFIKI</sequence>
<dbReference type="EMBL" id="CP050253">
    <property type="protein sequence ID" value="QIQ20678.1"/>
    <property type="molecule type" value="Genomic_DNA"/>
</dbReference>
<dbReference type="InterPro" id="IPR008278">
    <property type="entry name" value="4-PPantetheinyl_Trfase_dom"/>
</dbReference>
<keyword evidence="2 4" id="KW-0808">Transferase</keyword>
<dbReference type="GO" id="GO:0019878">
    <property type="term" value="P:lysine biosynthetic process via aminoadipic acid"/>
    <property type="evidence" value="ECO:0007669"/>
    <property type="project" value="TreeGrafter"/>
</dbReference>
<gene>
    <name evidence="4" type="ORF">IPMB12_02670</name>
</gene>
<reference evidence="4 5" key="1">
    <citation type="submission" date="2020-03" db="EMBL/GenBank/DDBJ databases">
        <title>Complete genome sequence of Orbus sp. IPMB12 (BCRC 80908).</title>
        <authorList>
            <person name="Lo W.-S."/>
            <person name="Chang T.-H."/>
            <person name="Kuo C.-H."/>
        </authorList>
    </citation>
    <scope>NUCLEOTIDE SEQUENCE [LARGE SCALE GENOMIC DNA]</scope>
    <source>
        <strain evidence="4 5">IPMB12</strain>
    </source>
</reference>
<dbReference type="Proteomes" id="UP000501168">
    <property type="component" value="Chromosome"/>
</dbReference>
<evidence type="ECO:0000256" key="1">
    <source>
        <dbReference type="ARBA" id="ARBA00010990"/>
    </source>
</evidence>
<organism evidence="4 5">
    <name type="scientific">Zophobihabitans entericus</name>
    <dbReference type="NCBI Taxonomy" id="1635327"/>
    <lineage>
        <taxon>Bacteria</taxon>
        <taxon>Pseudomonadati</taxon>
        <taxon>Pseudomonadota</taxon>
        <taxon>Gammaproteobacteria</taxon>
        <taxon>Orbales</taxon>
        <taxon>Orbaceae</taxon>
        <taxon>Zophobihabitans</taxon>
    </lineage>
</organism>
<dbReference type="SUPFAM" id="SSF56214">
    <property type="entry name" value="4'-phosphopantetheinyl transferase"/>
    <property type="match status" value="2"/>
</dbReference>
<comment type="similarity">
    <text evidence="1">Belongs to the P-Pant transferase superfamily. Gsp/Sfp/HetI/AcpT family.</text>
</comment>
<dbReference type="GO" id="GO:0000287">
    <property type="term" value="F:magnesium ion binding"/>
    <property type="evidence" value="ECO:0007669"/>
    <property type="project" value="InterPro"/>
</dbReference>
<name>A0A6G9I8X9_9GAMM</name>
<proteinExistence type="inferred from homology"/>
<dbReference type="GO" id="GO:0008897">
    <property type="term" value="F:holo-[acyl-carrier-protein] synthase activity"/>
    <property type="evidence" value="ECO:0007669"/>
    <property type="project" value="InterPro"/>
</dbReference>
<dbReference type="FunCoup" id="A0A6G9I8X9">
    <property type="interactions" value="39"/>
</dbReference>
<dbReference type="Gene3D" id="3.90.470.20">
    <property type="entry name" value="4'-phosphopantetheinyl transferase domain"/>
    <property type="match status" value="2"/>
</dbReference>
<dbReference type="AlphaFoldDB" id="A0A6G9I8X9"/>
<dbReference type="GO" id="GO:0005829">
    <property type="term" value="C:cytosol"/>
    <property type="evidence" value="ECO:0007669"/>
    <property type="project" value="TreeGrafter"/>
</dbReference>
<dbReference type="Pfam" id="PF01648">
    <property type="entry name" value="ACPS"/>
    <property type="match status" value="1"/>
</dbReference>
<keyword evidence="5" id="KW-1185">Reference proteome</keyword>
<evidence type="ECO:0000313" key="4">
    <source>
        <dbReference type="EMBL" id="QIQ20678.1"/>
    </source>
</evidence>
<accession>A0A6G9I8X9</accession>
<feature type="domain" description="4'-phosphopantetheinyl transferase" evidence="3">
    <location>
        <begin position="105"/>
        <end position="184"/>
    </location>
</feature>
<dbReference type="InterPro" id="IPR050559">
    <property type="entry name" value="P-Pant_transferase_sf"/>
</dbReference>
<dbReference type="RefSeq" id="WP_166914695.1">
    <property type="nucleotide sequence ID" value="NZ_CP050253.1"/>
</dbReference>
<dbReference type="InParanoid" id="A0A6G9I8X9"/>
<dbReference type="PANTHER" id="PTHR12215:SF10">
    <property type="entry name" value="L-AMINOADIPATE-SEMIALDEHYDE DEHYDROGENASE-PHOSPHOPANTETHEINYL TRANSFERASE"/>
    <property type="match status" value="1"/>
</dbReference>
<protein>
    <submittedName>
        <fullName evidence="4">4'-phosphopantetheinyl transferase superfamily protein</fullName>
    </submittedName>
</protein>
<evidence type="ECO:0000259" key="3">
    <source>
        <dbReference type="Pfam" id="PF01648"/>
    </source>
</evidence>
<evidence type="ECO:0000256" key="2">
    <source>
        <dbReference type="ARBA" id="ARBA00022679"/>
    </source>
</evidence>
<dbReference type="PANTHER" id="PTHR12215">
    <property type="entry name" value="PHOSPHOPANTETHEINE TRANSFERASE"/>
    <property type="match status" value="1"/>
</dbReference>